<keyword evidence="5" id="KW-1185">Reference proteome</keyword>
<name>A0ABR7WL58_9SPHI</name>
<evidence type="ECO:0000313" key="4">
    <source>
        <dbReference type="EMBL" id="MBD1363053.1"/>
    </source>
</evidence>
<dbReference type="PROSITE" id="PS50110">
    <property type="entry name" value="RESPONSE_REGULATORY"/>
    <property type="match status" value="1"/>
</dbReference>
<gene>
    <name evidence="4" type="ORF">IDJ77_04450</name>
</gene>
<evidence type="ECO:0000256" key="2">
    <source>
        <dbReference type="PROSITE-ProRule" id="PRU00169"/>
    </source>
</evidence>
<organism evidence="4 5">
    <name type="scientific">Mucilaginibacter pankratovii</name>
    <dbReference type="NCBI Taxonomy" id="2772110"/>
    <lineage>
        <taxon>Bacteria</taxon>
        <taxon>Pseudomonadati</taxon>
        <taxon>Bacteroidota</taxon>
        <taxon>Sphingobacteriia</taxon>
        <taxon>Sphingobacteriales</taxon>
        <taxon>Sphingobacteriaceae</taxon>
        <taxon>Mucilaginibacter</taxon>
    </lineage>
</organism>
<dbReference type="SMART" id="SM00448">
    <property type="entry name" value="REC"/>
    <property type="match status" value="1"/>
</dbReference>
<dbReference type="RefSeq" id="WP_191187726.1">
    <property type="nucleotide sequence ID" value="NZ_JACWMY010000002.1"/>
</dbReference>
<dbReference type="InterPro" id="IPR011006">
    <property type="entry name" value="CheY-like_superfamily"/>
</dbReference>
<comment type="caution">
    <text evidence="4">The sequence shown here is derived from an EMBL/GenBank/DDBJ whole genome shotgun (WGS) entry which is preliminary data.</text>
</comment>
<sequence length="142" mass="16002">MRKRILVLDDDAAVLDILQVLFDYEGFEAIVVQDTHDLISLVRQHQPGLILLDFYLNDINGGDWCSQLKKDPEFTAIPVIIFTAGSKPITKGSYGCDDFIAKPFDIDDLVKRVKILVTRDNTLQFARAIIQQHASLTISNNL</sequence>
<dbReference type="Gene3D" id="3.40.50.2300">
    <property type="match status" value="1"/>
</dbReference>
<dbReference type="SUPFAM" id="SSF52172">
    <property type="entry name" value="CheY-like"/>
    <property type="match status" value="1"/>
</dbReference>
<reference evidence="4 5" key="1">
    <citation type="submission" date="2020-09" db="EMBL/GenBank/DDBJ databases">
        <title>Novel species of Mucilaginibacter isolated from a glacier on the Tibetan Plateau.</title>
        <authorList>
            <person name="Liu Q."/>
            <person name="Xin Y.-H."/>
        </authorList>
    </citation>
    <scope>NUCLEOTIDE SEQUENCE [LARGE SCALE GENOMIC DNA]</scope>
    <source>
        <strain evidence="4 5">ZT4R22</strain>
    </source>
</reference>
<dbReference type="EMBL" id="JACWMY010000002">
    <property type="protein sequence ID" value="MBD1363053.1"/>
    <property type="molecule type" value="Genomic_DNA"/>
</dbReference>
<dbReference type="PANTHER" id="PTHR44591:SF3">
    <property type="entry name" value="RESPONSE REGULATORY DOMAIN-CONTAINING PROTEIN"/>
    <property type="match status" value="1"/>
</dbReference>
<feature type="modified residue" description="4-aspartylphosphate" evidence="2">
    <location>
        <position position="53"/>
    </location>
</feature>
<protein>
    <submittedName>
        <fullName evidence="4">Response regulator</fullName>
    </submittedName>
</protein>
<dbReference type="InterPro" id="IPR050595">
    <property type="entry name" value="Bact_response_regulator"/>
</dbReference>
<accession>A0ABR7WL58</accession>
<dbReference type="Proteomes" id="UP000606600">
    <property type="component" value="Unassembled WGS sequence"/>
</dbReference>
<proteinExistence type="predicted"/>
<dbReference type="PANTHER" id="PTHR44591">
    <property type="entry name" value="STRESS RESPONSE REGULATOR PROTEIN 1"/>
    <property type="match status" value="1"/>
</dbReference>
<evidence type="ECO:0000313" key="5">
    <source>
        <dbReference type="Proteomes" id="UP000606600"/>
    </source>
</evidence>
<feature type="domain" description="Response regulatory" evidence="3">
    <location>
        <begin position="4"/>
        <end position="117"/>
    </location>
</feature>
<dbReference type="Pfam" id="PF00072">
    <property type="entry name" value="Response_reg"/>
    <property type="match status" value="1"/>
</dbReference>
<evidence type="ECO:0000256" key="1">
    <source>
        <dbReference type="ARBA" id="ARBA00022553"/>
    </source>
</evidence>
<evidence type="ECO:0000259" key="3">
    <source>
        <dbReference type="PROSITE" id="PS50110"/>
    </source>
</evidence>
<keyword evidence="1 2" id="KW-0597">Phosphoprotein</keyword>
<dbReference type="InterPro" id="IPR001789">
    <property type="entry name" value="Sig_transdc_resp-reg_receiver"/>
</dbReference>